<organism evidence="1 2">
    <name type="scientific">Quillaja saponaria</name>
    <name type="common">Soap bark tree</name>
    <dbReference type="NCBI Taxonomy" id="32244"/>
    <lineage>
        <taxon>Eukaryota</taxon>
        <taxon>Viridiplantae</taxon>
        <taxon>Streptophyta</taxon>
        <taxon>Embryophyta</taxon>
        <taxon>Tracheophyta</taxon>
        <taxon>Spermatophyta</taxon>
        <taxon>Magnoliopsida</taxon>
        <taxon>eudicotyledons</taxon>
        <taxon>Gunneridae</taxon>
        <taxon>Pentapetalae</taxon>
        <taxon>rosids</taxon>
        <taxon>fabids</taxon>
        <taxon>Fabales</taxon>
        <taxon>Quillajaceae</taxon>
        <taxon>Quillaja</taxon>
    </lineage>
</organism>
<dbReference type="Proteomes" id="UP001163823">
    <property type="component" value="Chromosome 8"/>
</dbReference>
<dbReference type="KEGG" id="qsa:O6P43_019811"/>
<dbReference type="EMBL" id="JARAOO010000008">
    <property type="protein sequence ID" value="KAJ7959202.1"/>
    <property type="molecule type" value="Genomic_DNA"/>
</dbReference>
<keyword evidence="2" id="KW-1185">Reference proteome</keyword>
<proteinExistence type="predicted"/>
<protein>
    <submittedName>
        <fullName evidence="1">Uncharacterized protein</fullName>
    </submittedName>
</protein>
<evidence type="ECO:0000313" key="1">
    <source>
        <dbReference type="EMBL" id="KAJ7959202.1"/>
    </source>
</evidence>
<comment type="caution">
    <text evidence="1">The sequence shown here is derived from an EMBL/GenBank/DDBJ whole genome shotgun (WGS) entry which is preliminary data.</text>
</comment>
<name>A0AAD7PL81_QUISA</name>
<evidence type="ECO:0000313" key="2">
    <source>
        <dbReference type="Proteomes" id="UP001163823"/>
    </source>
</evidence>
<gene>
    <name evidence="1" type="ORF">O6P43_019811</name>
</gene>
<dbReference type="AlphaFoldDB" id="A0AAD7PL81"/>
<sequence>MKMACKLNQAEGVVRAETEPENLVWMNQNPAGESKSETRLKHLGAKNKSVIPVKRKLVKKMIFDSIVHCIKNLFFPIAKQPKSSNSEKTQGIYPYTP</sequence>
<accession>A0AAD7PL81</accession>
<reference evidence="1" key="1">
    <citation type="journal article" date="2023" name="Science">
        <title>Elucidation of the pathway for biosynthesis of saponin adjuvants from the soapbark tree.</title>
        <authorList>
            <person name="Reed J."/>
            <person name="Orme A."/>
            <person name="El-Demerdash A."/>
            <person name="Owen C."/>
            <person name="Martin L.B.B."/>
            <person name="Misra R.C."/>
            <person name="Kikuchi S."/>
            <person name="Rejzek M."/>
            <person name="Martin A.C."/>
            <person name="Harkess A."/>
            <person name="Leebens-Mack J."/>
            <person name="Louveau T."/>
            <person name="Stephenson M.J."/>
            <person name="Osbourn A."/>
        </authorList>
    </citation>
    <scope>NUCLEOTIDE SEQUENCE</scope>
    <source>
        <strain evidence="1">S10</strain>
    </source>
</reference>